<protein>
    <submittedName>
        <fullName evidence="2">Gluconate 5-dehydrogenase</fullName>
    </submittedName>
</protein>
<dbReference type="RefSeq" id="WP_283425733.1">
    <property type="nucleotide sequence ID" value="NZ_FXTY01000003.1"/>
</dbReference>
<comment type="similarity">
    <text evidence="1">Belongs to the short-chain dehydrogenases/reductases (SDR) family.</text>
</comment>
<dbReference type="Proteomes" id="UP001157961">
    <property type="component" value="Unassembled WGS sequence"/>
</dbReference>
<dbReference type="InterPro" id="IPR002347">
    <property type="entry name" value="SDR_fam"/>
</dbReference>
<evidence type="ECO:0000256" key="1">
    <source>
        <dbReference type="ARBA" id="ARBA00006484"/>
    </source>
</evidence>
<dbReference type="SUPFAM" id="SSF51735">
    <property type="entry name" value="NAD(P)-binding Rossmann-fold domains"/>
    <property type="match status" value="1"/>
</dbReference>
<dbReference type="NCBIfam" id="NF004778">
    <property type="entry name" value="PRK06124.1"/>
    <property type="match status" value="1"/>
</dbReference>
<name>A0ABY1NUN0_9RHOB</name>
<dbReference type="Gene3D" id="3.40.50.720">
    <property type="entry name" value="NAD(P)-binding Rossmann-like Domain"/>
    <property type="match status" value="1"/>
</dbReference>
<proteinExistence type="inferred from homology"/>
<dbReference type="InterPro" id="IPR020904">
    <property type="entry name" value="Sc_DH/Rdtase_CS"/>
</dbReference>
<accession>A0ABY1NUN0</accession>
<dbReference type="PRINTS" id="PR00081">
    <property type="entry name" value="GDHRDH"/>
</dbReference>
<dbReference type="PRINTS" id="PR00080">
    <property type="entry name" value="SDRFAMILY"/>
</dbReference>
<dbReference type="PANTHER" id="PTHR42879">
    <property type="entry name" value="3-OXOACYL-(ACYL-CARRIER-PROTEIN) REDUCTASE"/>
    <property type="match status" value="1"/>
</dbReference>
<keyword evidence="3" id="KW-1185">Reference proteome</keyword>
<dbReference type="PANTHER" id="PTHR42879:SF2">
    <property type="entry name" value="3-OXOACYL-[ACYL-CARRIER-PROTEIN] REDUCTASE FABG"/>
    <property type="match status" value="1"/>
</dbReference>
<organism evidence="2 3">
    <name type="scientific">Shimia sagamensis</name>
    <dbReference type="NCBI Taxonomy" id="1566352"/>
    <lineage>
        <taxon>Bacteria</taxon>
        <taxon>Pseudomonadati</taxon>
        <taxon>Pseudomonadota</taxon>
        <taxon>Alphaproteobacteria</taxon>
        <taxon>Rhodobacterales</taxon>
        <taxon>Roseobacteraceae</taxon>
    </lineage>
</organism>
<dbReference type="PROSITE" id="PS00061">
    <property type="entry name" value="ADH_SHORT"/>
    <property type="match status" value="1"/>
</dbReference>
<comment type="caution">
    <text evidence="2">The sequence shown here is derived from an EMBL/GenBank/DDBJ whole genome shotgun (WGS) entry which is preliminary data.</text>
</comment>
<evidence type="ECO:0000313" key="3">
    <source>
        <dbReference type="Proteomes" id="UP001157961"/>
    </source>
</evidence>
<dbReference type="InterPro" id="IPR036291">
    <property type="entry name" value="NAD(P)-bd_dom_sf"/>
</dbReference>
<evidence type="ECO:0000313" key="2">
    <source>
        <dbReference type="EMBL" id="SMP18503.1"/>
    </source>
</evidence>
<dbReference type="InterPro" id="IPR050259">
    <property type="entry name" value="SDR"/>
</dbReference>
<dbReference type="EMBL" id="FXTY01000003">
    <property type="protein sequence ID" value="SMP18503.1"/>
    <property type="molecule type" value="Genomic_DNA"/>
</dbReference>
<dbReference type="Pfam" id="PF13561">
    <property type="entry name" value="adh_short_C2"/>
    <property type="match status" value="1"/>
</dbReference>
<gene>
    <name evidence="2" type="ORF">SAMN06265373_103282</name>
</gene>
<reference evidence="2 3" key="1">
    <citation type="submission" date="2017-05" db="EMBL/GenBank/DDBJ databases">
        <authorList>
            <person name="Varghese N."/>
            <person name="Submissions S."/>
        </authorList>
    </citation>
    <scope>NUCLEOTIDE SEQUENCE [LARGE SCALE GENOMIC DNA]</scope>
    <source>
        <strain evidence="2 3">DSM 29734</strain>
    </source>
</reference>
<sequence>MPSPLPAFDLNNQNALITGSTDGLGKAAAELLAQAGAHVWINGRSETRCDQVAAKLRKAGLKATSLPFDVADETAAELAFQTLATAGGLSILVNNVGQRDRRTLPKFTRNDLQSLLNVDLISPFRLSQRAADQMRANGYGRIVNISSIAGLIAQSGDAAYTSAKAGINGMTKALAAELGTDGINVNAVAPGFFKTEPNAAAAEDPALLEKLQNATALKRWGNPEELAPTILFLASAAASYVTGQVWAVDGGYTSHY</sequence>